<dbReference type="InterPro" id="IPR010310">
    <property type="entry name" value="T7SS_ESAT-6-like"/>
</dbReference>
<feature type="region of interest" description="Disordered" evidence="1">
    <location>
        <begin position="97"/>
        <end position="167"/>
    </location>
</feature>
<dbReference type="EMBL" id="AP024444">
    <property type="protein sequence ID" value="BCS21655.1"/>
    <property type="molecule type" value="Genomic_DNA"/>
</dbReference>
<dbReference type="InterPro" id="IPR036689">
    <property type="entry name" value="ESAT-6-like_sf"/>
</dbReference>
<dbReference type="Proteomes" id="UP000654913">
    <property type="component" value="Chromosome 2"/>
</dbReference>
<name>A0A7R8ALG8_9EURO</name>
<dbReference type="SUPFAM" id="SSF140453">
    <property type="entry name" value="EsxAB dimer-like"/>
    <property type="match status" value="1"/>
</dbReference>
<dbReference type="AlphaFoldDB" id="A0A7R8ALG8"/>
<reference evidence="3" key="1">
    <citation type="submission" date="2021-01" db="EMBL/GenBank/DDBJ databases">
        <authorList>
            <consortium name="Aspergillus puulaauensis MK2 genome sequencing consortium"/>
            <person name="Kazuki M."/>
            <person name="Futagami T."/>
        </authorList>
    </citation>
    <scope>NUCLEOTIDE SEQUENCE</scope>
    <source>
        <strain evidence="3">MK2</strain>
    </source>
</reference>
<feature type="chain" id="PRO_5031059675" description="Hydrophobic surface binding protein A-domain-containing protein" evidence="2">
    <location>
        <begin position="19"/>
        <end position="167"/>
    </location>
</feature>
<organism evidence="3 4">
    <name type="scientific">Aspergillus puulaauensis</name>
    <dbReference type="NCBI Taxonomy" id="1220207"/>
    <lineage>
        <taxon>Eukaryota</taxon>
        <taxon>Fungi</taxon>
        <taxon>Dikarya</taxon>
        <taxon>Ascomycota</taxon>
        <taxon>Pezizomycotina</taxon>
        <taxon>Eurotiomycetes</taxon>
        <taxon>Eurotiomycetidae</taxon>
        <taxon>Eurotiales</taxon>
        <taxon>Aspergillaceae</taxon>
        <taxon>Aspergillus</taxon>
    </lineage>
</organism>
<dbReference type="OrthoDB" id="10493594at2759"/>
<gene>
    <name evidence="3" type="ORF">APUU_22087S</name>
</gene>
<dbReference type="RefSeq" id="XP_041553849.1">
    <property type="nucleotide sequence ID" value="XM_041700911.1"/>
</dbReference>
<feature type="signal peptide" evidence="2">
    <location>
        <begin position="1"/>
        <end position="18"/>
    </location>
</feature>
<sequence>MHFSKVLSVTLFAALATASPVPADISISQGQLETVAQNLDNFAQSTDNSASDVTQQLQTLAASSGGQLAQNIPQWTNRLSEVTKELVGVAQEISTTLKDSGKSYEQTESESADNFGELLNRLSGDEASKQTGSDDEAAKTSTGADDADNVKEAGTASNSLGAGGPSQ</sequence>
<protein>
    <recommendedName>
        <fullName evidence="5">Hydrophobic surface binding protein A-domain-containing protein</fullName>
    </recommendedName>
</protein>
<dbReference type="KEGG" id="apuu:APUU_22087S"/>
<evidence type="ECO:0000313" key="4">
    <source>
        <dbReference type="Proteomes" id="UP000654913"/>
    </source>
</evidence>
<feature type="compositionally biased region" description="Polar residues" evidence="1">
    <location>
        <begin position="97"/>
        <end position="106"/>
    </location>
</feature>
<reference evidence="3" key="2">
    <citation type="submission" date="2021-02" db="EMBL/GenBank/DDBJ databases">
        <title>Aspergillus puulaauensis MK2 genome sequence.</title>
        <authorList>
            <person name="Futagami T."/>
            <person name="Mori K."/>
            <person name="Kadooka C."/>
            <person name="Tanaka T."/>
        </authorList>
    </citation>
    <scope>NUCLEOTIDE SEQUENCE</scope>
    <source>
        <strain evidence="3">MK2</strain>
    </source>
</reference>
<evidence type="ECO:0008006" key="5">
    <source>
        <dbReference type="Google" id="ProtNLM"/>
    </source>
</evidence>
<evidence type="ECO:0000256" key="2">
    <source>
        <dbReference type="SAM" id="SignalP"/>
    </source>
</evidence>
<evidence type="ECO:0000256" key="1">
    <source>
        <dbReference type="SAM" id="MobiDB-lite"/>
    </source>
</evidence>
<keyword evidence="4" id="KW-1185">Reference proteome</keyword>
<keyword evidence="2" id="KW-0732">Signal</keyword>
<accession>A0A7R8ALG8</accession>
<dbReference type="Pfam" id="PF06013">
    <property type="entry name" value="WXG100"/>
    <property type="match status" value="1"/>
</dbReference>
<dbReference type="Gene3D" id="1.10.287.1060">
    <property type="entry name" value="ESAT-6-like"/>
    <property type="match status" value="1"/>
</dbReference>
<evidence type="ECO:0000313" key="3">
    <source>
        <dbReference type="EMBL" id="BCS21655.1"/>
    </source>
</evidence>
<dbReference type="GeneID" id="64971660"/>
<proteinExistence type="predicted"/>